<keyword evidence="1" id="KW-0472">Membrane</keyword>
<protein>
    <submittedName>
        <fullName evidence="2">Uncharacterized protein</fullName>
    </submittedName>
</protein>
<accession>A0A2P2P465</accession>
<reference evidence="2" key="1">
    <citation type="submission" date="2018-02" db="EMBL/GenBank/DDBJ databases">
        <title>Rhizophora mucronata_Transcriptome.</title>
        <authorList>
            <person name="Meera S.P."/>
            <person name="Sreeshan A."/>
            <person name="Augustine A."/>
        </authorList>
    </citation>
    <scope>NUCLEOTIDE SEQUENCE</scope>
    <source>
        <tissue evidence="2">Leaf</tissue>
    </source>
</reference>
<keyword evidence="1" id="KW-1133">Transmembrane helix</keyword>
<dbReference type="EMBL" id="GGEC01069036">
    <property type="protein sequence ID" value="MBX49520.1"/>
    <property type="molecule type" value="Transcribed_RNA"/>
</dbReference>
<name>A0A2P2P465_RHIMU</name>
<evidence type="ECO:0000313" key="2">
    <source>
        <dbReference type="EMBL" id="MBX49520.1"/>
    </source>
</evidence>
<evidence type="ECO:0000256" key="1">
    <source>
        <dbReference type="SAM" id="Phobius"/>
    </source>
</evidence>
<keyword evidence="1" id="KW-0812">Transmembrane</keyword>
<sequence>MPFANFSDPFIPSIPELNDVLEFKLTFPNLILESLKLTEAFCGKLLFHSLEGYMLCFIYAICDVFYKLFVYA</sequence>
<proteinExistence type="predicted"/>
<organism evidence="2">
    <name type="scientific">Rhizophora mucronata</name>
    <name type="common">Asiatic mangrove</name>
    <dbReference type="NCBI Taxonomy" id="61149"/>
    <lineage>
        <taxon>Eukaryota</taxon>
        <taxon>Viridiplantae</taxon>
        <taxon>Streptophyta</taxon>
        <taxon>Embryophyta</taxon>
        <taxon>Tracheophyta</taxon>
        <taxon>Spermatophyta</taxon>
        <taxon>Magnoliopsida</taxon>
        <taxon>eudicotyledons</taxon>
        <taxon>Gunneridae</taxon>
        <taxon>Pentapetalae</taxon>
        <taxon>rosids</taxon>
        <taxon>fabids</taxon>
        <taxon>Malpighiales</taxon>
        <taxon>Rhizophoraceae</taxon>
        <taxon>Rhizophora</taxon>
    </lineage>
</organism>
<dbReference type="AlphaFoldDB" id="A0A2P2P465"/>
<feature type="transmembrane region" description="Helical" evidence="1">
    <location>
        <begin position="52"/>
        <end position="70"/>
    </location>
</feature>